<evidence type="ECO:0000313" key="3">
    <source>
        <dbReference type="EMBL" id="KAF4665209.1"/>
    </source>
</evidence>
<feature type="region of interest" description="Disordered" evidence="1">
    <location>
        <begin position="113"/>
        <end position="140"/>
    </location>
</feature>
<evidence type="ECO:0000256" key="1">
    <source>
        <dbReference type="SAM" id="MobiDB-lite"/>
    </source>
</evidence>
<proteinExistence type="predicted"/>
<feature type="region of interest" description="Disordered" evidence="1">
    <location>
        <begin position="174"/>
        <end position="196"/>
    </location>
</feature>
<dbReference type="EMBL" id="JABAHT010000234">
    <property type="protein sequence ID" value="KAF4660347.1"/>
    <property type="molecule type" value="Genomic_DNA"/>
</dbReference>
<organism evidence="2 4">
    <name type="scientific">Perkinsus olseni</name>
    <name type="common">Perkinsus atlanticus</name>
    <dbReference type="NCBI Taxonomy" id="32597"/>
    <lineage>
        <taxon>Eukaryota</taxon>
        <taxon>Sar</taxon>
        <taxon>Alveolata</taxon>
        <taxon>Perkinsozoa</taxon>
        <taxon>Perkinsea</taxon>
        <taxon>Perkinsida</taxon>
        <taxon>Perkinsidae</taxon>
        <taxon>Perkinsus</taxon>
    </lineage>
</organism>
<evidence type="ECO:0000313" key="4">
    <source>
        <dbReference type="Proteomes" id="UP000570595"/>
    </source>
</evidence>
<comment type="caution">
    <text evidence="2">The sequence shown here is derived from an EMBL/GenBank/DDBJ whole genome shotgun (WGS) entry which is preliminary data.</text>
</comment>
<dbReference type="EMBL" id="JABANN010000239">
    <property type="protein sequence ID" value="KAF4665209.1"/>
    <property type="molecule type" value="Genomic_DNA"/>
</dbReference>
<gene>
    <name evidence="3" type="ORF">FOL46_003799</name>
    <name evidence="2" type="ORF">FOZ61_004079</name>
</gene>
<evidence type="ECO:0000313" key="2">
    <source>
        <dbReference type="EMBL" id="KAF4660347.1"/>
    </source>
</evidence>
<dbReference type="Proteomes" id="UP000572268">
    <property type="component" value="Unassembled WGS sequence"/>
</dbReference>
<protein>
    <submittedName>
        <fullName evidence="2">Uncharacterized protein</fullName>
    </submittedName>
</protein>
<name>A0A7J6LM79_PEROL</name>
<evidence type="ECO:0000313" key="5">
    <source>
        <dbReference type="Proteomes" id="UP000572268"/>
    </source>
</evidence>
<sequence>MNTFTRYRATTYHPNPVISTAYQETEAQRMRKSLSHVHSENWFTEHSQVQSEPEIKFPDAAVLPVLCSTFGHSPEAVTEQGVSYQVFRLHRSPVYKSWREKLLPSQIWGGSRQGRFTKAAKQKTPVSAPPRGAPAESTRGICHTCLPSPQTAKTLSSERRSLLTSRLFSSASAPHCIGLGPRPSTRPRTSHARPTSSYGYVAISPEEVKEMDDFTVSAMLECKQQAIREMELKLDRTRYEVQVLSLRQQEARSDIPSAAPAKAMANLSRPYTAPYGDLMREFSPRHRPGEAEYDGRPLYTGTICV</sequence>
<dbReference type="AlphaFoldDB" id="A0A7J6LM79"/>
<dbReference type="Proteomes" id="UP000570595">
    <property type="component" value="Unassembled WGS sequence"/>
</dbReference>
<reference evidence="4 5" key="1">
    <citation type="submission" date="2020-04" db="EMBL/GenBank/DDBJ databases">
        <title>Perkinsus olseni comparative genomics.</title>
        <authorList>
            <person name="Bogema D.R."/>
        </authorList>
    </citation>
    <scope>NUCLEOTIDE SEQUENCE [LARGE SCALE GENOMIC DNA]</scope>
    <source>
        <strain evidence="2">ATCC PRA-179</strain>
        <strain evidence="3">ATCC PRA-31</strain>
    </source>
</reference>
<dbReference type="OrthoDB" id="10289561at2759"/>
<accession>A0A7J6LM79</accession>